<dbReference type="PRINTS" id="PR00385">
    <property type="entry name" value="P450"/>
</dbReference>
<dbReference type="GO" id="GO:0005506">
    <property type="term" value="F:iron ion binding"/>
    <property type="evidence" value="ECO:0007669"/>
    <property type="project" value="InterPro"/>
</dbReference>
<evidence type="ECO:0000313" key="10">
    <source>
        <dbReference type="Proteomes" id="UP001279734"/>
    </source>
</evidence>
<feature type="binding site" description="axial binding residue" evidence="6">
    <location>
        <position position="416"/>
    </location>
    <ligand>
        <name>heme</name>
        <dbReference type="ChEBI" id="CHEBI:30413"/>
    </ligand>
    <ligandPart>
        <name>Fe</name>
        <dbReference type="ChEBI" id="CHEBI:18248"/>
    </ligandPart>
</feature>
<evidence type="ECO:0000256" key="5">
    <source>
        <dbReference type="ARBA" id="ARBA00023004"/>
    </source>
</evidence>
<evidence type="ECO:0000256" key="3">
    <source>
        <dbReference type="ARBA" id="ARBA00022723"/>
    </source>
</evidence>
<dbReference type="InterPro" id="IPR036396">
    <property type="entry name" value="Cyt_P450_sf"/>
</dbReference>
<keyword evidence="2 8" id="KW-0812">Transmembrane</keyword>
<dbReference type="GO" id="GO:0016132">
    <property type="term" value="P:brassinosteroid biosynthetic process"/>
    <property type="evidence" value="ECO:0007669"/>
    <property type="project" value="TreeGrafter"/>
</dbReference>
<dbReference type="AlphaFoldDB" id="A0AAD3S8W8"/>
<keyword evidence="10" id="KW-1185">Reference proteome</keyword>
<dbReference type="GO" id="GO:0016125">
    <property type="term" value="P:sterol metabolic process"/>
    <property type="evidence" value="ECO:0007669"/>
    <property type="project" value="TreeGrafter"/>
</dbReference>
<evidence type="ECO:0000256" key="2">
    <source>
        <dbReference type="ARBA" id="ARBA00022692"/>
    </source>
</evidence>
<dbReference type="InterPro" id="IPR001128">
    <property type="entry name" value="Cyt_P450"/>
</dbReference>
<dbReference type="Proteomes" id="UP001279734">
    <property type="component" value="Unassembled WGS sequence"/>
</dbReference>
<evidence type="ECO:0000256" key="7">
    <source>
        <dbReference type="RuleBase" id="RU000461"/>
    </source>
</evidence>
<dbReference type="Gene3D" id="1.10.630.10">
    <property type="entry name" value="Cytochrome P450"/>
    <property type="match status" value="1"/>
</dbReference>
<comment type="cofactor">
    <cofactor evidence="6">
        <name>heme</name>
        <dbReference type="ChEBI" id="CHEBI:30413"/>
    </cofactor>
</comment>
<dbReference type="PROSITE" id="PS00086">
    <property type="entry name" value="CYTOCHROME_P450"/>
    <property type="match status" value="1"/>
</dbReference>
<gene>
    <name evidence="9" type="ORF">Nepgr_008346</name>
</gene>
<comment type="subcellular location">
    <subcellularLocation>
        <location evidence="1">Membrane</location>
        <topology evidence="1">Single-pass membrane protein</topology>
    </subcellularLocation>
</comment>
<keyword evidence="6 7" id="KW-0349">Heme</keyword>
<comment type="caution">
    <text evidence="9">The sequence shown here is derived from an EMBL/GenBank/DDBJ whole genome shotgun (WGS) entry which is preliminary data.</text>
</comment>
<feature type="transmembrane region" description="Helical" evidence="8">
    <location>
        <begin position="6"/>
        <end position="25"/>
    </location>
</feature>
<accession>A0AAD3S8W8</accession>
<dbReference type="PANTHER" id="PTHR24286">
    <property type="entry name" value="CYTOCHROME P450 26"/>
    <property type="match status" value="1"/>
</dbReference>
<keyword evidence="8" id="KW-0472">Membrane</keyword>
<dbReference type="InterPro" id="IPR017972">
    <property type="entry name" value="Cyt_P450_CS"/>
</dbReference>
<reference evidence="9" key="1">
    <citation type="submission" date="2023-05" db="EMBL/GenBank/DDBJ databases">
        <title>Nepenthes gracilis genome sequencing.</title>
        <authorList>
            <person name="Fukushima K."/>
        </authorList>
    </citation>
    <scope>NUCLEOTIDE SEQUENCE</scope>
    <source>
        <strain evidence="9">SING2019-196</strain>
    </source>
</reference>
<name>A0AAD3S8W8_NEPGR</name>
<evidence type="ECO:0000256" key="6">
    <source>
        <dbReference type="PIRSR" id="PIRSR602403-1"/>
    </source>
</evidence>
<evidence type="ECO:0000256" key="1">
    <source>
        <dbReference type="ARBA" id="ARBA00004167"/>
    </source>
</evidence>
<keyword evidence="7" id="KW-0560">Oxidoreductase</keyword>
<comment type="similarity">
    <text evidence="7">Belongs to the cytochrome P450 family.</text>
</comment>
<dbReference type="GO" id="GO:0016020">
    <property type="term" value="C:membrane"/>
    <property type="evidence" value="ECO:0007669"/>
    <property type="project" value="UniProtKB-SubCell"/>
</dbReference>
<dbReference type="GO" id="GO:0020037">
    <property type="term" value="F:heme binding"/>
    <property type="evidence" value="ECO:0007669"/>
    <property type="project" value="InterPro"/>
</dbReference>
<evidence type="ECO:0000256" key="8">
    <source>
        <dbReference type="SAM" id="Phobius"/>
    </source>
</evidence>
<dbReference type="InterPro" id="IPR002403">
    <property type="entry name" value="Cyt_P450_E_grp-IV"/>
</dbReference>
<dbReference type="Pfam" id="PF00067">
    <property type="entry name" value="p450"/>
    <property type="match status" value="1"/>
</dbReference>
<dbReference type="CDD" id="cd11043">
    <property type="entry name" value="CYP90-like"/>
    <property type="match status" value="1"/>
</dbReference>
<dbReference type="SUPFAM" id="SSF48264">
    <property type="entry name" value="Cytochrome P450"/>
    <property type="match status" value="1"/>
</dbReference>
<evidence type="ECO:0000256" key="4">
    <source>
        <dbReference type="ARBA" id="ARBA00022989"/>
    </source>
</evidence>
<keyword evidence="7" id="KW-0503">Monooxygenase</keyword>
<keyword evidence="3 6" id="KW-0479">Metal-binding</keyword>
<dbReference type="PANTHER" id="PTHR24286:SF254">
    <property type="entry name" value="3-EPI-6-DEOXOCATHASTERONE 23-MONOOXYGENASE CYP90C1"/>
    <property type="match status" value="1"/>
</dbReference>
<keyword evidence="5 6" id="KW-0408">Iron</keyword>
<dbReference type="PRINTS" id="PR00465">
    <property type="entry name" value="EP450IV"/>
</dbReference>
<evidence type="ECO:0008006" key="11">
    <source>
        <dbReference type="Google" id="ProtNLM"/>
    </source>
</evidence>
<proteinExistence type="inferred from homology"/>
<protein>
    <recommendedName>
        <fullName evidence="11">3-epi-6-deoxocathasterone 23-monooxygenase</fullName>
    </recommendedName>
</protein>
<organism evidence="9 10">
    <name type="scientific">Nepenthes gracilis</name>
    <name type="common">Slender pitcher plant</name>
    <dbReference type="NCBI Taxonomy" id="150966"/>
    <lineage>
        <taxon>Eukaryota</taxon>
        <taxon>Viridiplantae</taxon>
        <taxon>Streptophyta</taxon>
        <taxon>Embryophyta</taxon>
        <taxon>Tracheophyta</taxon>
        <taxon>Spermatophyta</taxon>
        <taxon>Magnoliopsida</taxon>
        <taxon>eudicotyledons</taxon>
        <taxon>Gunneridae</taxon>
        <taxon>Pentapetalae</taxon>
        <taxon>Caryophyllales</taxon>
        <taxon>Nepenthaceae</taxon>
        <taxon>Nepenthes</taxon>
    </lineage>
</organism>
<evidence type="ECO:0000313" key="9">
    <source>
        <dbReference type="EMBL" id="GMH06506.1"/>
    </source>
</evidence>
<dbReference type="GO" id="GO:0016709">
    <property type="term" value="F:oxidoreductase activity, acting on paired donors, with incorporation or reduction of molecular oxygen, NAD(P)H as one donor, and incorporation of one atom of oxygen"/>
    <property type="evidence" value="ECO:0007669"/>
    <property type="project" value="TreeGrafter"/>
</dbReference>
<dbReference type="GO" id="GO:0010268">
    <property type="term" value="P:brassinosteroid homeostasis"/>
    <property type="evidence" value="ECO:0007669"/>
    <property type="project" value="TreeGrafter"/>
</dbReference>
<dbReference type="EMBL" id="BSYO01000006">
    <property type="protein sequence ID" value="GMH06506.1"/>
    <property type="molecule type" value="Genomic_DNA"/>
</dbReference>
<keyword evidence="4 8" id="KW-1133">Transmembrane helix</keyword>
<sequence length="466" mass="53282">MECGAGWWILMCFMASILISGLSRYREYKRRERERERWGVPRGSLGWPFIGETLDFIAAAYTSRPVSFMEKRKSLYGNVFKTHLLGKPVIVSTEPEVNRMVLHNHGNVFVPSYPKSITELFGETSILKMHGTMHKRLHASIARFFKSPLLKARLTTHIQNSVQSSLASWRPGQLVLIQDQTKQITFEILVEALMSVGPGGRYGVLEKRAKARLLRMTRKIVEERRLSTNYFKGEEDNHNDAIDALLRDSGDAADANENQRLPSDFISGNIIEMMVPGEDSVPMAMTLAVKFLSDNPVALKQLQEECLELKKRKVESGDYYVWTDYMSLPFTQNVISETLRMANIINAVWREATEDVKVKGYLIPKGWSVLASFTAIHMDDQIYENPYHFDPWRWEKKGAGACSITFTPFGGGQRLCPGLELARLEISIFLHHLVTTYRWVAEKDEVLYFPTVKMKRQLPIIVSPLI</sequence>